<dbReference type="Proteomes" id="UP000289269">
    <property type="component" value="Unassembled WGS sequence"/>
</dbReference>
<accession>A0A4Q0AK32</accession>
<reference evidence="1" key="1">
    <citation type="submission" date="2019-01" db="EMBL/GenBank/DDBJ databases">
        <title>Genomic signatures and co-occurrence patterns of the ultra-small Saccharimodia (Patescibacteria phylum) suggest a symbiotic lifestyle.</title>
        <authorList>
            <person name="Lemos L."/>
            <person name="Medeiros J."/>
            <person name="Andreote F."/>
            <person name="Fernandes G."/>
            <person name="Varani A."/>
            <person name="Oliveira G."/>
            <person name="Pylro V."/>
        </authorList>
    </citation>
    <scope>NUCLEOTIDE SEQUENCE [LARGE SCALE GENOMIC DNA]</scope>
    <source>
        <strain evidence="1">AMD01</strain>
    </source>
</reference>
<dbReference type="AlphaFoldDB" id="A0A4Q0AK32"/>
<dbReference type="EMBL" id="SCKW01000003">
    <property type="protein sequence ID" value="RWZ79723.1"/>
    <property type="molecule type" value="Genomic_DNA"/>
</dbReference>
<proteinExistence type="predicted"/>
<gene>
    <name evidence="1" type="ORF">EOT04_00480</name>
</gene>
<organism evidence="1 2">
    <name type="scientific">Candidatus Chaera renei</name>
    <dbReference type="NCBI Taxonomy" id="2506947"/>
    <lineage>
        <taxon>Bacteria</taxon>
        <taxon>Candidatus Saccharimonadota</taxon>
        <taxon>Candidatus Saccharimonadia</taxon>
        <taxon>Candidatus Saccharimonadales</taxon>
        <taxon>Candidatus Saccharimonadaceae</taxon>
        <taxon>Candidatus Chaera</taxon>
    </lineage>
</organism>
<evidence type="ECO:0000313" key="1">
    <source>
        <dbReference type="EMBL" id="RWZ79723.1"/>
    </source>
</evidence>
<comment type="caution">
    <text evidence="1">The sequence shown here is derived from an EMBL/GenBank/DDBJ whole genome shotgun (WGS) entry which is preliminary data.</text>
</comment>
<evidence type="ECO:0000313" key="2">
    <source>
        <dbReference type="Proteomes" id="UP000289269"/>
    </source>
</evidence>
<name>A0A4Q0AK32_9BACT</name>
<sequence>MAELNYGDVQRAVQDATRNLRDLMGRIVSRADRLNGIEQQLAIIRGEIEDVRGQIGALSRNVGAMHMPSYPWQHGGEASGHLAKIPQLCHEVTALDRRLQVIERYLAVISEYLYGSQKPPSEES</sequence>
<protein>
    <submittedName>
        <fullName evidence="1">Uncharacterized protein</fullName>
    </submittedName>
</protein>
<keyword evidence="2" id="KW-1185">Reference proteome</keyword>